<keyword evidence="3" id="KW-0732">Signal</keyword>
<dbReference type="KEGG" id="dpx:DAPPUDRAFT_304094"/>
<feature type="domain" description="Peptidase S1" evidence="11">
    <location>
        <begin position="1"/>
        <end position="246"/>
    </location>
</feature>
<dbReference type="InParanoid" id="E9GJ40"/>
<name>E9GJ40_DAPPU</name>
<reference evidence="12 13" key="1">
    <citation type="journal article" date="2011" name="Science">
        <title>The ecoresponsive genome of Daphnia pulex.</title>
        <authorList>
            <person name="Colbourne J.K."/>
            <person name="Pfrender M.E."/>
            <person name="Gilbert D."/>
            <person name="Thomas W.K."/>
            <person name="Tucker A."/>
            <person name="Oakley T.H."/>
            <person name="Tokishita S."/>
            <person name="Aerts A."/>
            <person name="Arnold G.J."/>
            <person name="Basu M.K."/>
            <person name="Bauer D.J."/>
            <person name="Caceres C.E."/>
            <person name="Carmel L."/>
            <person name="Casola C."/>
            <person name="Choi J.H."/>
            <person name="Detter J.C."/>
            <person name="Dong Q."/>
            <person name="Dusheyko S."/>
            <person name="Eads B.D."/>
            <person name="Frohlich T."/>
            <person name="Geiler-Samerotte K.A."/>
            <person name="Gerlach D."/>
            <person name="Hatcher P."/>
            <person name="Jogdeo S."/>
            <person name="Krijgsveld J."/>
            <person name="Kriventseva E.V."/>
            <person name="Kultz D."/>
            <person name="Laforsch C."/>
            <person name="Lindquist E."/>
            <person name="Lopez J."/>
            <person name="Manak J.R."/>
            <person name="Muller J."/>
            <person name="Pangilinan J."/>
            <person name="Patwardhan R.P."/>
            <person name="Pitluck S."/>
            <person name="Pritham E.J."/>
            <person name="Rechtsteiner A."/>
            <person name="Rho M."/>
            <person name="Rogozin I.B."/>
            <person name="Sakarya O."/>
            <person name="Salamov A."/>
            <person name="Schaack S."/>
            <person name="Shapiro H."/>
            <person name="Shiga Y."/>
            <person name="Skalitzky C."/>
            <person name="Smith Z."/>
            <person name="Souvorov A."/>
            <person name="Sung W."/>
            <person name="Tang Z."/>
            <person name="Tsuchiya D."/>
            <person name="Tu H."/>
            <person name="Vos H."/>
            <person name="Wang M."/>
            <person name="Wolf Y.I."/>
            <person name="Yamagata H."/>
            <person name="Yamada T."/>
            <person name="Ye Y."/>
            <person name="Shaw J.R."/>
            <person name="Andrews J."/>
            <person name="Crease T.J."/>
            <person name="Tang H."/>
            <person name="Lucas S.M."/>
            <person name="Robertson H.M."/>
            <person name="Bork P."/>
            <person name="Koonin E.V."/>
            <person name="Zdobnov E.M."/>
            <person name="Grigoriev I.V."/>
            <person name="Lynch M."/>
            <person name="Boore J.L."/>
        </authorList>
    </citation>
    <scope>NUCLEOTIDE SEQUENCE [LARGE SCALE GENOMIC DNA]</scope>
</reference>
<organism evidence="12 13">
    <name type="scientific">Daphnia pulex</name>
    <name type="common">Water flea</name>
    <dbReference type="NCBI Taxonomy" id="6669"/>
    <lineage>
        <taxon>Eukaryota</taxon>
        <taxon>Metazoa</taxon>
        <taxon>Ecdysozoa</taxon>
        <taxon>Arthropoda</taxon>
        <taxon>Crustacea</taxon>
        <taxon>Branchiopoda</taxon>
        <taxon>Diplostraca</taxon>
        <taxon>Cladocera</taxon>
        <taxon>Anomopoda</taxon>
        <taxon>Daphniidae</taxon>
        <taxon>Daphnia</taxon>
    </lineage>
</organism>
<evidence type="ECO:0000259" key="11">
    <source>
        <dbReference type="PROSITE" id="PS50240"/>
    </source>
</evidence>
<dbReference type="PROSITE" id="PS50240">
    <property type="entry name" value="TRYPSIN_DOM"/>
    <property type="match status" value="1"/>
</dbReference>
<keyword evidence="1" id="KW-0768">Sushi</keyword>
<keyword evidence="5" id="KW-0353">Hemolymph clotting</keyword>
<accession>E9GJ40</accession>
<dbReference type="CDD" id="cd00190">
    <property type="entry name" value="Tryp_SPc"/>
    <property type="match status" value="1"/>
</dbReference>
<evidence type="ECO:0000256" key="2">
    <source>
        <dbReference type="ARBA" id="ARBA00022670"/>
    </source>
</evidence>
<evidence type="ECO:0000313" key="12">
    <source>
        <dbReference type="EMBL" id="EFX80380.1"/>
    </source>
</evidence>
<dbReference type="PRINTS" id="PR00722">
    <property type="entry name" value="CHYMOTRYPSIN"/>
</dbReference>
<evidence type="ECO:0000256" key="8">
    <source>
        <dbReference type="ARBA" id="ARBA00052079"/>
    </source>
</evidence>
<evidence type="ECO:0000256" key="10">
    <source>
        <dbReference type="RuleBase" id="RU363034"/>
    </source>
</evidence>
<dbReference type="InterPro" id="IPR043504">
    <property type="entry name" value="Peptidase_S1_PA_chymotrypsin"/>
</dbReference>
<dbReference type="PhylomeDB" id="E9GJ40"/>
<dbReference type="OrthoDB" id="6380398at2759"/>
<evidence type="ECO:0000256" key="6">
    <source>
        <dbReference type="ARBA" id="ARBA00022825"/>
    </source>
</evidence>
<keyword evidence="6 10" id="KW-0720">Serine protease</keyword>
<dbReference type="InterPro" id="IPR009003">
    <property type="entry name" value="Peptidase_S1_PA"/>
</dbReference>
<protein>
    <recommendedName>
        <fullName evidence="9">limulus clotting factor C</fullName>
        <ecNumber evidence="9">3.4.21.84</ecNumber>
    </recommendedName>
</protein>
<dbReference type="FunFam" id="2.40.10.10:FF:000120">
    <property type="entry name" value="Putative serine protease"/>
    <property type="match status" value="1"/>
</dbReference>
<dbReference type="PROSITE" id="PS00134">
    <property type="entry name" value="TRYPSIN_HIS"/>
    <property type="match status" value="1"/>
</dbReference>
<evidence type="ECO:0000313" key="13">
    <source>
        <dbReference type="Proteomes" id="UP000000305"/>
    </source>
</evidence>
<dbReference type="SUPFAM" id="SSF50494">
    <property type="entry name" value="Trypsin-like serine proteases"/>
    <property type="match status" value="1"/>
</dbReference>
<dbReference type="InterPro" id="IPR033116">
    <property type="entry name" value="TRYPSIN_SER"/>
</dbReference>
<sequence>MGGASTKPNQFPWMVELLVVIADAFKQSKVNCGATLIKKQYLLTAAHCIYYRKVVSITAFVGYHYLDVNKFNPTGYEQVIPVSQAFIHDDFDITTMQHDLAILELAKPVRFTDQVHTVCLAQKDSELTDAVVAGWGTTEVYGTKFYPQLLLSTKVPLVKLNQCRRALKEIGRFITDQSICAGGSTSDACAGDSGGPLMASVNSTDSRVRFDQIGVVSWGMGCAQDGIPGIYASVRYHLPWIQQVTRKDTCRPVSPNSPN</sequence>
<dbReference type="PROSITE" id="PS00135">
    <property type="entry name" value="TRYPSIN_SER"/>
    <property type="match status" value="1"/>
</dbReference>
<keyword evidence="7" id="KW-1015">Disulfide bond</keyword>
<dbReference type="InterPro" id="IPR001254">
    <property type="entry name" value="Trypsin_dom"/>
</dbReference>
<dbReference type="GO" id="GO:0005615">
    <property type="term" value="C:extracellular space"/>
    <property type="evidence" value="ECO:0000318"/>
    <property type="project" value="GO_Central"/>
</dbReference>
<gene>
    <name evidence="12" type="ORF">DAPPUDRAFT_304094</name>
</gene>
<dbReference type="Pfam" id="PF00089">
    <property type="entry name" value="Trypsin"/>
    <property type="match status" value="1"/>
</dbReference>
<dbReference type="OMA" id="IQHEEYI"/>
<keyword evidence="4 10" id="KW-0378">Hydrolase</keyword>
<dbReference type="InterPro" id="IPR018114">
    <property type="entry name" value="TRYPSIN_HIS"/>
</dbReference>
<evidence type="ECO:0000256" key="1">
    <source>
        <dbReference type="ARBA" id="ARBA00022659"/>
    </source>
</evidence>
<comment type="catalytic activity">
    <reaction evidence="8">
        <text>Selective cleavage of 103-Arg-|-Ser-104 and 124-Ile-|-Ile-125 bonds in Limulus clotting factor B to form activated factor B. Cleavage of -Pro-Arg-|-Xaa- bonds in synthetic substrates.</text>
        <dbReference type="EC" id="3.4.21.84"/>
    </reaction>
</comment>
<dbReference type="HOGENOM" id="CLU_006842_0_0_1"/>
<dbReference type="EC" id="3.4.21.84" evidence="9"/>
<keyword evidence="13" id="KW-1185">Reference proteome</keyword>
<evidence type="ECO:0000256" key="4">
    <source>
        <dbReference type="ARBA" id="ARBA00022801"/>
    </source>
</evidence>
<dbReference type="GO" id="GO:0006508">
    <property type="term" value="P:proteolysis"/>
    <property type="evidence" value="ECO:0000318"/>
    <property type="project" value="GO_Central"/>
</dbReference>
<evidence type="ECO:0000256" key="7">
    <source>
        <dbReference type="ARBA" id="ARBA00023157"/>
    </source>
</evidence>
<dbReference type="GO" id="GO:0004252">
    <property type="term" value="F:serine-type endopeptidase activity"/>
    <property type="evidence" value="ECO:0000318"/>
    <property type="project" value="GO_Central"/>
</dbReference>
<dbReference type="Proteomes" id="UP000000305">
    <property type="component" value="Unassembled WGS sequence"/>
</dbReference>
<evidence type="ECO:0000256" key="3">
    <source>
        <dbReference type="ARBA" id="ARBA00022729"/>
    </source>
</evidence>
<keyword evidence="2 10" id="KW-0645">Protease</keyword>
<dbReference type="InterPro" id="IPR001314">
    <property type="entry name" value="Peptidase_S1A"/>
</dbReference>
<evidence type="ECO:0000256" key="9">
    <source>
        <dbReference type="ARBA" id="ARBA00066707"/>
    </source>
</evidence>
<dbReference type="GO" id="GO:0042381">
    <property type="term" value="P:hemolymph coagulation"/>
    <property type="evidence" value="ECO:0007669"/>
    <property type="project" value="UniProtKB-KW"/>
</dbReference>
<proteinExistence type="predicted"/>
<dbReference type="EMBL" id="GL732547">
    <property type="protein sequence ID" value="EFX80380.1"/>
    <property type="molecule type" value="Genomic_DNA"/>
</dbReference>
<dbReference type="Gene3D" id="2.40.10.10">
    <property type="entry name" value="Trypsin-like serine proteases"/>
    <property type="match status" value="1"/>
</dbReference>
<dbReference type="STRING" id="6669.E9GJ40"/>
<evidence type="ECO:0000256" key="5">
    <source>
        <dbReference type="ARBA" id="ARBA00022820"/>
    </source>
</evidence>
<dbReference type="PANTHER" id="PTHR24252">
    <property type="entry name" value="ACROSIN-RELATED"/>
    <property type="match status" value="1"/>
</dbReference>
<dbReference type="AlphaFoldDB" id="E9GJ40"/>
<dbReference type="SMART" id="SM00020">
    <property type="entry name" value="Tryp_SPc"/>
    <property type="match status" value="1"/>
</dbReference>
<dbReference type="PANTHER" id="PTHR24252:SF7">
    <property type="entry name" value="HYALIN"/>
    <property type="match status" value="1"/>
</dbReference>
<dbReference type="eggNOG" id="KOG3627">
    <property type="taxonomic scope" value="Eukaryota"/>
</dbReference>